<sequence length="393" mass="38822">MALNGGAALAGGDDEADEGEGEGEDGDGEDDEGAGPGPSEAAPDINRAAKDLVTLTGIPLETAMNALKETHEAVYGGAAVSSVGAAAAGALHNAWLEEAQMWLAVNLELQEEIKDVGLAMQESLQEYEAAKAADDVPLSERPPDFLRDRFAPPHGSAAAVAGAPRSAVFAKLADFACHRELFAAAPAAAHAGSGAADGAAAAGGAGPGSHKASLVKLLELECKCRKWYPGKGTSRFFEQLAADCVTAAVAAAPEAATLAQSGWLGCAEGPGACSTCAAALGSSQAADAGAAAGPSTSAGAAPAAAPARVRLQPDAAAAVLAAVGGLTERRANEVQTEVCKMPTTSGQVPDVFAALAEPGDEDAAGSDADDIVVLEAGPSHGAAGARDQQAVEI</sequence>
<evidence type="ECO:0000313" key="3">
    <source>
        <dbReference type="Proteomes" id="UP000075714"/>
    </source>
</evidence>
<feature type="compositionally biased region" description="Low complexity" evidence="1">
    <location>
        <begin position="1"/>
        <end position="11"/>
    </location>
</feature>
<protein>
    <submittedName>
        <fullName evidence="2">Uncharacterized protein</fullName>
    </submittedName>
</protein>
<reference evidence="3" key="1">
    <citation type="journal article" date="2016" name="Nat. Commun.">
        <title>The Gonium pectorale genome demonstrates co-option of cell cycle regulation during the evolution of multicellularity.</title>
        <authorList>
            <person name="Hanschen E.R."/>
            <person name="Marriage T.N."/>
            <person name="Ferris P.J."/>
            <person name="Hamaji T."/>
            <person name="Toyoda A."/>
            <person name="Fujiyama A."/>
            <person name="Neme R."/>
            <person name="Noguchi H."/>
            <person name="Minakuchi Y."/>
            <person name="Suzuki M."/>
            <person name="Kawai-Toyooka H."/>
            <person name="Smith D.R."/>
            <person name="Sparks H."/>
            <person name="Anderson J."/>
            <person name="Bakaric R."/>
            <person name="Luria V."/>
            <person name="Karger A."/>
            <person name="Kirschner M.W."/>
            <person name="Durand P.M."/>
            <person name="Michod R.E."/>
            <person name="Nozaki H."/>
            <person name="Olson B.J."/>
        </authorList>
    </citation>
    <scope>NUCLEOTIDE SEQUENCE [LARGE SCALE GENOMIC DNA]</scope>
    <source>
        <strain evidence="3">NIES-2863</strain>
    </source>
</reference>
<evidence type="ECO:0000256" key="1">
    <source>
        <dbReference type="SAM" id="MobiDB-lite"/>
    </source>
</evidence>
<keyword evidence="3" id="KW-1185">Reference proteome</keyword>
<feature type="compositionally biased region" description="Acidic residues" evidence="1">
    <location>
        <begin position="12"/>
        <end position="33"/>
    </location>
</feature>
<name>A0A150GYC3_GONPE</name>
<proteinExistence type="predicted"/>
<feature type="region of interest" description="Disordered" evidence="1">
    <location>
        <begin position="1"/>
        <end position="44"/>
    </location>
</feature>
<evidence type="ECO:0000313" key="2">
    <source>
        <dbReference type="EMBL" id="KXZ54831.1"/>
    </source>
</evidence>
<accession>A0A150GYC3</accession>
<dbReference type="AlphaFoldDB" id="A0A150GYC3"/>
<dbReference type="EMBL" id="LSYV01000005">
    <property type="protein sequence ID" value="KXZ54831.1"/>
    <property type="molecule type" value="Genomic_DNA"/>
</dbReference>
<dbReference type="OrthoDB" id="550112at2759"/>
<gene>
    <name evidence="2" type="ORF">GPECTOR_4g902</name>
</gene>
<organism evidence="2 3">
    <name type="scientific">Gonium pectorale</name>
    <name type="common">Green alga</name>
    <dbReference type="NCBI Taxonomy" id="33097"/>
    <lineage>
        <taxon>Eukaryota</taxon>
        <taxon>Viridiplantae</taxon>
        <taxon>Chlorophyta</taxon>
        <taxon>core chlorophytes</taxon>
        <taxon>Chlorophyceae</taxon>
        <taxon>CS clade</taxon>
        <taxon>Chlamydomonadales</taxon>
        <taxon>Volvocaceae</taxon>
        <taxon>Gonium</taxon>
    </lineage>
</organism>
<dbReference type="Proteomes" id="UP000075714">
    <property type="component" value="Unassembled WGS sequence"/>
</dbReference>
<comment type="caution">
    <text evidence="2">The sequence shown here is derived from an EMBL/GenBank/DDBJ whole genome shotgun (WGS) entry which is preliminary data.</text>
</comment>